<name>A0AAN8XIP9_HALRR</name>
<dbReference type="Proteomes" id="UP001381693">
    <property type="component" value="Unassembled WGS sequence"/>
</dbReference>
<reference evidence="2 3" key="1">
    <citation type="submission" date="2023-11" db="EMBL/GenBank/DDBJ databases">
        <title>Halocaridina rubra genome assembly.</title>
        <authorList>
            <person name="Smith C."/>
        </authorList>
    </citation>
    <scope>NUCLEOTIDE SEQUENCE [LARGE SCALE GENOMIC DNA]</scope>
    <source>
        <strain evidence="2">EP-1</strain>
        <tissue evidence="2">Whole</tissue>
    </source>
</reference>
<proteinExistence type="inferred from homology"/>
<dbReference type="InterPro" id="IPR000643">
    <property type="entry name" value="Iodothyronine_deiodinase"/>
</dbReference>
<evidence type="ECO:0000313" key="3">
    <source>
        <dbReference type="Proteomes" id="UP001381693"/>
    </source>
</evidence>
<dbReference type="PANTHER" id="PTHR11781:SF22">
    <property type="entry name" value="TYPE I IODOTHYRONINE DEIODINASE"/>
    <property type="match status" value="1"/>
</dbReference>
<dbReference type="EMBL" id="JAXCGZ010006231">
    <property type="protein sequence ID" value="KAK7079979.1"/>
    <property type="molecule type" value="Genomic_DNA"/>
</dbReference>
<dbReference type="Pfam" id="PF00837">
    <property type="entry name" value="T4_deiodinase"/>
    <property type="match status" value="1"/>
</dbReference>
<comment type="caution">
    <text evidence="2">The sequence shown here is derived from an EMBL/GenBank/DDBJ whole genome shotgun (WGS) entry which is preliminary data.</text>
</comment>
<organism evidence="2 3">
    <name type="scientific">Halocaridina rubra</name>
    <name type="common">Hawaiian red shrimp</name>
    <dbReference type="NCBI Taxonomy" id="373956"/>
    <lineage>
        <taxon>Eukaryota</taxon>
        <taxon>Metazoa</taxon>
        <taxon>Ecdysozoa</taxon>
        <taxon>Arthropoda</taxon>
        <taxon>Crustacea</taxon>
        <taxon>Multicrustacea</taxon>
        <taxon>Malacostraca</taxon>
        <taxon>Eumalacostraca</taxon>
        <taxon>Eucarida</taxon>
        <taxon>Decapoda</taxon>
        <taxon>Pleocyemata</taxon>
        <taxon>Caridea</taxon>
        <taxon>Atyoidea</taxon>
        <taxon>Atyidae</taxon>
        <taxon>Halocaridina</taxon>
    </lineage>
</organism>
<evidence type="ECO:0000313" key="2">
    <source>
        <dbReference type="EMBL" id="KAK7079979.1"/>
    </source>
</evidence>
<accession>A0AAN8XIP9</accession>
<keyword evidence="1" id="KW-0712">Selenocysteine</keyword>
<dbReference type="GO" id="GO:0042403">
    <property type="term" value="P:thyroid hormone metabolic process"/>
    <property type="evidence" value="ECO:0007669"/>
    <property type="project" value="TreeGrafter"/>
</dbReference>
<dbReference type="GO" id="GO:0042446">
    <property type="term" value="P:hormone biosynthetic process"/>
    <property type="evidence" value="ECO:0007669"/>
    <property type="project" value="UniProtKB-KW"/>
</dbReference>
<keyword evidence="3" id="KW-1185">Reference proteome</keyword>
<dbReference type="PANTHER" id="PTHR11781">
    <property type="entry name" value="IODOTHYRONINE DEIODINASE"/>
    <property type="match status" value="1"/>
</dbReference>
<gene>
    <name evidence="2" type="primary">DIO1_3</name>
    <name evidence="2" type="ORF">SK128_024838</name>
</gene>
<keyword evidence="1 2" id="KW-0560">Oxidoreductase</keyword>
<evidence type="ECO:0000256" key="1">
    <source>
        <dbReference type="RuleBase" id="RU000676"/>
    </source>
</evidence>
<dbReference type="AlphaFoldDB" id="A0AAN8XIP9"/>
<dbReference type="Gene3D" id="3.40.30.10">
    <property type="entry name" value="Glutaredoxin"/>
    <property type="match status" value="1"/>
</dbReference>
<protein>
    <recommendedName>
        <fullName evidence="1">Iodothyronine deiodinase</fullName>
    </recommendedName>
</protein>
<dbReference type="GO" id="GO:0004800">
    <property type="term" value="F:thyroxine 5'-deiodinase activity"/>
    <property type="evidence" value="ECO:0007669"/>
    <property type="project" value="InterPro"/>
</dbReference>
<comment type="similarity">
    <text evidence="1">Belongs to the iodothyronine deiodinase family.</text>
</comment>
<keyword evidence="1" id="KW-0893">Thyroid hormones biosynthesis</keyword>
<sequence>MASLERFHRMMDKYHEVANFVLVYIAEAHPTDGWALEGNIDIKIHKNMEERIQAAEKLVDIHPLDCDVLVDMMDDEANIGYAAMPERLYIVKEGVVVYKGGIGPFDYKMPEVEDYLSNYKKMA</sequence>
<comment type="function">
    <text evidence="1">Responsible for the deiodination of T4 (3,5,3',5'-tetraiodothyronine).</text>
</comment>